<comment type="caution">
    <text evidence="2">The sequence shown here is derived from an EMBL/GenBank/DDBJ whole genome shotgun (WGS) entry which is preliminary data.</text>
</comment>
<keyword evidence="1" id="KW-0732">Signal</keyword>
<gene>
    <name evidence="2" type="ORF">FHS87_002871</name>
</gene>
<feature type="signal peptide" evidence="1">
    <location>
        <begin position="1"/>
        <end position="28"/>
    </location>
</feature>
<evidence type="ECO:0000313" key="2">
    <source>
        <dbReference type="EMBL" id="MBB5694819.1"/>
    </source>
</evidence>
<dbReference type="RefSeq" id="WP_184519524.1">
    <property type="nucleotide sequence ID" value="NZ_JACIJD010000012.1"/>
</dbReference>
<proteinExistence type="predicted"/>
<reference evidence="2 3" key="1">
    <citation type="submission" date="2020-08" db="EMBL/GenBank/DDBJ databases">
        <title>Genomic Encyclopedia of Type Strains, Phase IV (KMG-IV): sequencing the most valuable type-strain genomes for metagenomic binning, comparative biology and taxonomic classification.</title>
        <authorList>
            <person name="Goeker M."/>
        </authorList>
    </citation>
    <scope>NUCLEOTIDE SEQUENCE [LARGE SCALE GENOMIC DNA]</scope>
    <source>
        <strain evidence="2 3">DSM 25622</strain>
    </source>
</reference>
<evidence type="ECO:0000313" key="3">
    <source>
        <dbReference type="Proteomes" id="UP000580654"/>
    </source>
</evidence>
<feature type="chain" id="PRO_5032810341" evidence="1">
    <location>
        <begin position="29"/>
        <end position="134"/>
    </location>
</feature>
<organism evidence="2 3">
    <name type="scientific">Muricoccus pecuniae</name>
    <dbReference type="NCBI Taxonomy" id="693023"/>
    <lineage>
        <taxon>Bacteria</taxon>
        <taxon>Pseudomonadati</taxon>
        <taxon>Pseudomonadota</taxon>
        <taxon>Alphaproteobacteria</taxon>
        <taxon>Acetobacterales</taxon>
        <taxon>Roseomonadaceae</taxon>
        <taxon>Muricoccus</taxon>
    </lineage>
</organism>
<dbReference type="Proteomes" id="UP000580654">
    <property type="component" value="Unassembled WGS sequence"/>
</dbReference>
<accession>A0A840Y7S8</accession>
<keyword evidence="3" id="KW-1185">Reference proteome</keyword>
<sequence>MKRIALKRTAWAALAAAALALSPAPAKAQRNGLYDVRGLNPDGSPYTGQMIVQQVGLASWRVAWQIGENRFEGYGMSAGPVFSIGFILGERPGIAIYQVGSDGSMTGQWTLIGSSAIGTENLAPIEPPPGSRPR</sequence>
<name>A0A840Y7S8_9PROT</name>
<dbReference type="AlphaFoldDB" id="A0A840Y7S8"/>
<dbReference type="EMBL" id="JACIJD010000012">
    <property type="protein sequence ID" value="MBB5694819.1"/>
    <property type="molecule type" value="Genomic_DNA"/>
</dbReference>
<protein>
    <submittedName>
        <fullName evidence="2">Uncharacterized protein</fullName>
    </submittedName>
</protein>
<evidence type="ECO:0000256" key="1">
    <source>
        <dbReference type="SAM" id="SignalP"/>
    </source>
</evidence>